<name>A0ABQ7FWK3_DUNSA</name>
<gene>
    <name evidence="2" type="ORF">DUNSADRAFT_2133</name>
</gene>
<accession>A0ABQ7FWK3</accession>
<keyword evidence="3" id="KW-1185">Reference proteome</keyword>
<organism evidence="2 3">
    <name type="scientific">Dunaliella salina</name>
    <name type="common">Green alga</name>
    <name type="synonym">Protococcus salinus</name>
    <dbReference type="NCBI Taxonomy" id="3046"/>
    <lineage>
        <taxon>Eukaryota</taxon>
        <taxon>Viridiplantae</taxon>
        <taxon>Chlorophyta</taxon>
        <taxon>core chlorophytes</taxon>
        <taxon>Chlorophyceae</taxon>
        <taxon>CS clade</taxon>
        <taxon>Chlamydomonadales</taxon>
        <taxon>Dunaliellaceae</taxon>
        <taxon>Dunaliella</taxon>
    </lineage>
</organism>
<sequence length="331" mass="35638">MPLNFAEAEKPKVTQDIFVPNPNARPWELEGEVIPELIRRCGDVKAARISLPMVERYLDKNVLVFNRDLLKDLFAEADFQWEGSLDVRALKAALSEVLTTGGHKGSEAMVTTTTGTFVLQLSCPCRQVLTVAGHKGTEAMATTTASTASHASTQKQPLHSPASTQPLPGDSLRSGRSTFSDVASMERFAACMGLSPDPEPPVTSRDVTRMGKVSVRASAASLPPTATKLPSSALHVLRDSVQSTRSHKPAFSLQSPALTTSVLDLKKTLGEPLDLSGSLNRVEPTRPDKVLCNADYITWADYCKNDPTAPGKWFNEHPSAPLPPAGSRLLG</sequence>
<reference evidence="2" key="1">
    <citation type="submission" date="2017-08" db="EMBL/GenBank/DDBJ databases">
        <authorList>
            <person name="Polle J.E."/>
            <person name="Barry K."/>
            <person name="Cushman J."/>
            <person name="Schmutz J."/>
            <person name="Tran D."/>
            <person name="Hathwaick L.T."/>
            <person name="Yim W.C."/>
            <person name="Jenkins J."/>
            <person name="Mckie-Krisberg Z.M."/>
            <person name="Prochnik S."/>
            <person name="Lindquist E."/>
            <person name="Dockter R.B."/>
            <person name="Adam C."/>
            <person name="Molina H."/>
            <person name="Bunkerborg J."/>
            <person name="Jin E."/>
            <person name="Buchheim M."/>
            <person name="Magnuson J."/>
        </authorList>
    </citation>
    <scope>NUCLEOTIDE SEQUENCE</scope>
    <source>
        <strain evidence="2">CCAP 19/18</strain>
    </source>
</reference>
<evidence type="ECO:0000313" key="3">
    <source>
        <dbReference type="Proteomes" id="UP000815325"/>
    </source>
</evidence>
<feature type="region of interest" description="Disordered" evidence="1">
    <location>
        <begin position="311"/>
        <end position="331"/>
    </location>
</feature>
<feature type="compositionally biased region" description="Low complexity" evidence="1">
    <location>
        <begin position="141"/>
        <end position="153"/>
    </location>
</feature>
<protein>
    <submittedName>
        <fullName evidence="2">Uncharacterized protein</fullName>
    </submittedName>
</protein>
<dbReference type="EMBL" id="MU070734">
    <property type="protein sequence ID" value="KAF5826744.1"/>
    <property type="molecule type" value="Genomic_DNA"/>
</dbReference>
<feature type="region of interest" description="Disordered" evidence="1">
    <location>
        <begin position="141"/>
        <end position="177"/>
    </location>
</feature>
<comment type="caution">
    <text evidence="2">The sequence shown here is derived from an EMBL/GenBank/DDBJ whole genome shotgun (WGS) entry which is preliminary data.</text>
</comment>
<feature type="compositionally biased region" description="Polar residues" evidence="1">
    <location>
        <begin position="154"/>
        <end position="166"/>
    </location>
</feature>
<dbReference type="Proteomes" id="UP000815325">
    <property type="component" value="Unassembled WGS sequence"/>
</dbReference>
<proteinExistence type="predicted"/>
<evidence type="ECO:0000256" key="1">
    <source>
        <dbReference type="SAM" id="MobiDB-lite"/>
    </source>
</evidence>
<evidence type="ECO:0000313" key="2">
    <source>
        <dbReference type="EMBL" id="KAF5826744.1"/>
    </source>
</evidence>